<dbReference type="Pfam" id="PF09435">
    <property type="entry name" value="DUF2015"/>
    <property type="match status" value="1"/>
</dbReference>
<evidence type="ECO:0000313" key="6">
    <source>
        <dbReference type="Proteomes" id="UP000005222"/>
    </source>
</evidence>
<proteinExistence type="inferred from homology"/>
<dbReference type="HOGENOM" id="CLU_128832_0_0_1"/>
<dbReference type="eggNOG" id="ENOG502S73R">
    <property type="taxonomic scope" value="Eukaryota"/>
</dbReference>
<dbReference type="OrthoDB" id="447314at2759"/>
<accession>G8YL64</accession>
<dbReference type="EMBL" id="FO082054">
    <property type="protein sequence ID" value="CCE88798.1"/>
    <property type="molecule type" value="Genomic_DNA"/>
</dbReference>
<evidence type="ECO:0000256" key="3">
    <source>
        <dbReference type="SAM" id="MobiDB-lite"/>
    </source>
</evidence>
<dbReference type="PANTHER" id="PTHR28023">
    <property type="entry name" value="UPF0357 PROTEIN YCL012C"/>
    <property type="match status" value="1"/>
</dbReference>
<dbReference type="AlphaFoldDB" id="G8YL64"/>
<feature type="transmembrane region" description="Helical" evidence="4">
    <location>
        <begin position="6"/>
        <end position="26"/>
    </location>
</feature>
<name>G8YL64_PICSO</name>
<reference evidence="5 6" key="1">
    <citation type="journal article" date="2012" name="G3 (Bethesda)">
        <title>Pichia sorbitophila, an interspecies yeast hybrid reveals early steps of genome resolution following polyploidization.</title>
        <authorList>
            <person name="Leh Louis V."/>
            <person name="Despons L."/>
            <person name="Friedrich A."/>
            <person name="Martin T."/>
            <person name="Durrens P."/>
            <person name="Casaregola S."/>
            <person name="Neuveglise C."/>
            <person name="Fairhead C."/>
            <person name="Marck C."/>
            <person name="Cruz J.A."/>
            <person name="Straub M.L."/>
            <person name="Kugler V."/>
            <person name="Sacerdot C."/>
            <person name="Uzunov Z."/>
            <person name="Thierry A."/>
            <person name="Weiss S."/>
            <person name="Bleykasten C."/>
            <person name="De Montigny J."/>
            <person name="Jacques N."/>
            <person name="Jung P."/>
            <person name="Lemaire M."/>
            <person name="Mallet S."/>
            <person name="Morel G."/>
            <person name="Richard G.F."/>
            <person name="Sarkar A."/>
            <person name="Savel G."/>
            <person name="Schacherer J."/>
            <person name="Seret M.L."/>
            <person name="Talla E."/>
            <person name="Samson G."/>
            <person name="Jubin C."/>
            <person name="Poulain J."/>
            <person name="Vacherie B."/>
            <person name="Barbe V."/>
            <person name="Pelletier E."/>
            <person name="Sherman D.J."/>
            <person name="Westhof E."/>
            <person name="Weissenbach J."/>
            <person name="Baret P.V."/>
            <person name="Wincker P."/>
            <person name="Gaillardin C."/>
            <person name="Dujon B."/>
            <person name="Souciet J.L."/>
        </authorList>
    </citation>
    <scope>NUCLEOTIDE SEQUENCE [LARGE SCALE GENOMIC DNA]</scope>
    <source>
        <strain evidence="6">ATCC MYA-4447 / BCRC 22081 / CBS 7064 / NBRC 10061 / NRRL Y-12695</strain>
    </source>
</reference>
<dbReference type="PANTHER" id="PTHR28023:SF1">
    <property type="entry name" value="UPF0357 PROTEIN YCL012C"/>
    <property type="match status" value="1"/>
</dbReference>
<keyword evidence="4" id="KW-1133">Transmembrane helix</keyword>
<dbReference type="InParanoid" id="G8YL64"/>
<keyword evidence="6" id="KW-1185">Reference proteome</keyword>
<comment type="similarity">
    <text evidence="1">Belongs to the UPF0357 family.</text>
</comment>
<dbReference type="Proteomes" id="UP000005222">
    <property type="component" value="Chromosome F"/>
</dbReference>
<keyword evidence="4" id="KW-0812">Transmembrane</keyword>
<evidence type="ECO:0000256" key="4">
    <source>
        <dbReference type="SAM" id="Phobius"/>
    </source>
</evidence>
<evidence type="ECO:0000313" key="5">
    <source>
        <dbReference type="EMBL" id="CCE88798.1"/>
    </source>
</evidence>
<keyword evidence="4" id="KW-0472">Membrane</keyword>
<dbReference type="InterPro" id="IPR018559">
    <property type="entry name" value="DUF2015"/>
</dbReference>
<evidence type="ECO:0000256" key="1">
    <source>
        <dbReference type="ARBA" id="ARBA00008325"/>
    </source>
</evidence>
<dbReference type="FunCoup" id="G8YL64">
    <property type="interactions" value="7"/>
</dbReference>
<sequence>MFIEGLSVRDVCFLAVVIIVLLGFHFRNKIAAAHDRFRSRRRLRYSGISEPTGFEEDLENGLSSNYFDLHENISNEDSRAGLESNAKTEIKKIMEQNNIDFDEARLIYTRRQMKSNNIGSNGEPLDPRAVTFGNSRE</sequence>
<organism evidence="5 6">
    <name type="scientific">Pichia sorbitophila (strain ATCC MYA-4447 / BCRC 22081 / CBS 7064 / NBRC 10061 / NRRL Y-12695)</name>
    <name type="common">Hybrid yeast</name>
    <dbReference type="NCBI Taxonomy" id="559304"/>
    <lineage>
        <taxon>Eukaryota</taxon>
        <taxon>Fungi</taxon>
        <taxon>Dikarya</taxon>
        <taxon>Ascomycota</taxon>
        <taxon>Saccharomycotina</taxon>
        <taxon>Pichiomycetes</taxon>
        <taxon>Debaryomycetaceae</taxon>
        <taxon>Millerozyma</taxon>
    </lineage>
</organism>
<evidence type="ECO:0000256" key="2">
    <source>
        <dbReference type="ARBA" id="ARBA00022729"/>
    </source>
</evidence>
<gene>
    <name evidence="5" type="primary">Piso0_001580</name>
    <name evidence="5" type="ORF">GNLVRS01_PISO0F09509g</name>
</gene>
<keyword evidence="2" id="KW-0732">Signal</keyword>
<feature type="region of interest" description="Disordered" evidence="3">
    <location>
        <begin position="115"/>
        <end position="137"/>
    </location>
</feature>
<dbReference type="OMA" id="FRSHWLP"/>
<protein>
    <submittedName>
        <fullName evidence="5">Piso0_001580 protein</fullName>
    </submittedName>
</protein>